<name>A0ACB0XLS1_MELEN</name>
<evidence type="ECO:0000313" key="2">
    <source>
        <dbReference type="Proteomes" id="UP001497535"/>
    </source>
</evidence>
<keyword evidence="2" id="KW-1185">Reference proteome</keyword>
<organism evidence="1 2">
    <name type="scientific">Meloidogyne enterolobii</name>
    <name type="common">Root-knot nematode worm</name>
    <name type="synonym">Meloidogyne mayaguensis</name>
    <dbReference type="NCBI Taxonomy" id="390850"/>
    <lineage>
        <taxon>Eukaryota</taxon>
        <taxon>Metazoa</taxon>
        <taxon>Ecdysozoa</taxon>
        <taxon>Nematoda</taxon>
        <taxon>Chromadorea</taxon>
        <taxon>Rhabditida</taxon>
        <taxon>Tylenchina</taxon>
        <taxon>Tylenchomorpha</taxon>
        <taxon>Tylenchoidea</taxon>
        <taxon>Meloidogynidae</taxon>
        <taxon>Meloidogyninae</taxon>
        <taxon>Meloidogyne</taxon>
    </lineage>
</organism>
<evidence type="ECO:0000313" key="1">
    <source>
        <dbReference type="EMBL" id="CAK5007898.1"/>
    </source>
</evidence>
<comment type="caution">
    <text evidence="1">The sequence shown here is derived from an EMBL/GenBank/DDBJ whole genome shotgun (WGS) entry which is preliminary data.</text>
</comment>
<sequence>MENITINGEFVIKQLLHCEENIDSRIVSASKLAPVPEIKQDECTESITTAMIVFIKEIFLHKTIFYINNLSAINLDEATSKTSGEYLTRYFNAPLFRASSNF</sequence>
<protein>
    <submittedName>
        <fullName evidence="1">Uncharacterized protein</fullName>
    </submittedName>
</protein>
<dbReference type="EMBL" id="CAVMJV010000001">
    <property type="protein sequence ID" value="CAK5007898.1"/>
    <property type="molecule type" value="Genomic_DNA"/>
</dbReference>
<reference evidence="1" key="1">
    <citation type="submission" date="2023-11" db="EMBL/GenBank/DDBJ databases">
        <authorList>
            <person name="Poullet M."/>
        </authorList>
    </citation>
    <scope>NUCLEOTIDE SEQUENCE</scope>
    <source>
        <strain evidence="1">E1834</strain>
    </source>
</reference>
<dbReference type="Proteomes" id="UP001497535">
    <property type="component" value="Unassembled WGS sequence"/>
</dbReference>
<proteinExistence type="predicted"/>
<gene>
    <name evidence="1" type="ORF">MENTE1834_LOCUS907</name>
</gene>
<accession>A0ACB0XLS1</accession>